<evidence type="ECO:0000313" key="1">
    <source>
        <dbReference type="EMBL" id="ORE01636.1"/>
    </source>
</evidence>
<proteinExistence type="predicted"/>
<dbReference type="Proteomes" id="UP000242414">
    <property type="component" value="Unassembled WGS sequence"/>
</dbReference>
<dbReference type="Gene3D" id="3.30.420.10">
    <property type="entry name" value="Ribonuclease H-like superfamily/Ribonuclease H"/>
    <property type="match status" value="1"/>
</dbReference>
<dbReference type="GO" id="GO:0003676">
    <property type="term" value="F:nucleic acid binding"/>
    <property type="evidence" value="ECO:0007669"/>
    <property type="project" value="InterPro"/>
</dbReference>
<sequence length="89" mass="10578">MLQRSGRAWQVYNESTNYDNYQHVLGTMRVKLLTYNETDKSIADFQYDNDPKYQSKSTEAWLTIESVGRIVKWLSQSPDRDPLQHARRH</sequence>
<organism evidence="1">
    <name type="scientific">Rhizopus microsporus var. microsporus</name>
    <dbReference type="NCBI Taxonomy" id="86635"/>
    <lineage>
        <taxon>Eukaryota</taxon>
        <taxon>Fungi</taxon>
        <taxon>Fungi incertae sedis</taxon>
        <taxon>Mucoromycota</taxon>
        <taxon>Mucoromycotina</taxon>
        <taxon>Mucoromycetes</taxon>
        <taxon>Mucorales</taxon>
        <taxon>Mucorineae</taxon>
        <taxon>Rhizopodaceae</taxon>
        <taxon>Rhizopus</taxon>
    </lineage>
</organism>
<dbReference type="VEuPathDB" id="FungiDB:BCV72DRAFT_236049"/>
<accession>A0A1X0QPG5</accession>
<dbReference type="EMBL" id="KV922112">
    <property type="protein sequence ID" value="ORE01636.1"/>
    <property type="molecule type" value="Genomic_DNA"/>
</dbReference>
<name>A0A1X0QPG5_RHIZD</name>
<dbReference type="InterPro" id="IPR036397">
    <property type="entry name" value="RNaseH_sf"/>
</dbReference>
<gene>
    <name evidence="1" type="ORF">BCV72DRAFT_236049</name>
</gene>
<reference evidence="1" key="1">
    <citation type="journal article" date="2016" name="Proc. Natl. Acad. Sci. U.S.A.">
        <title>Lipid metabolic changes in an early divergent fungus govern the establishment of a mutualistic symbiosis with endobacteria.</title>
        <authorList>
            <person name="Lastovetsky O.A."/>
            <person name="Gaspar M.L."/>
            <person name="Mondo S.J."/>
            <person name="LaButti K.M."/>
            <person name="Sandor L."/>
            <person name="Grigoriev I.V."/>
            <person name="Henry S.A."/>
            <person name="Pawlowska T.E."/>
        </authorList>
    </citation>
    <scope>NUCLEOTIDE SEQUENCE [LARGE SCALE GENOMIC DNA]</scope>
    <source>
        <strain evidence="1">ATCC 52814</strain>
    </source>
</reference>
<dbReference type="AlphaFoldDB" id="A0A1X0QPG5"/>
<protein>
    <submittedName>
        <fullName evidence="1">Uncharacterized protein</fullName>
    </submittedName>
</protein>